<evidence type="ECO:0000256" key="4">
    <source>
        <dbReference type="ARBA" id="ARBA00022792"/>
    </source>
</evidence>
<comment type="subcellular location">
    <subcellularLocation>
        <location evidence="1">Mitochondrion inner membrane</location>
        <topology evidence="1">Peripheral membrane protein</topology>
        <orientation evidence="1">Matrix side</orientation>
    </subcellularLocation>
</comment>
<evidence type="ECO:0000259" key="11">
    <source>
        <dbReference type="Pfam" id="PF00675"/>
    </source>
</evidence>
<feature type="domain" description="Peptidase M16 N-terminal" evidence="11">
    <location>
        <begin position="34"/>
        <end position="173"/>
    </location>
</feature>
<dbReference type="PANTHER" id="PTHR11851:SF209">
    <property type="entry name" value="CYTOCHROME B-C1 COMPLEX SUBUNIT 2, MITOCHONDRIAL"/>
    <property type="match status" value="1"/>
</dbReference>
<evidence type="ECO:0000256" key="8">
    <source>
        <dbReference type="ARBA" id="ARBA00023136"/>
    </source>
</evidence>
<dbReference type="SUPFAM" id="SSF63411">
    <property type="entry name" value="LuxS/MPP-like metallohydrolase"/>
    <property type="match status" value="2"/>
</dbReference>
<name>A0A0F7SJD9_PHARH</name>
<keyword evidence="3" id="KW-0679">Respiratory chain</keyword>
<evidence type="ECO:0000313" key="12">
    <source>
        <dbReference type="EMBL" id="CDZ97107.1"/>
    </source>
</evidence>
<keyword evidence="7" id="KW-0496">Mitochondrion</keyword>
<evidence type="ECO:0000256" key="10">
    <source>
        <dbReference type="ARBA" id="ARBA00040751"/>
    </source>
</evidence>
<proteinExistence type="inferred from homology"/>
<evidence type="ECO:0000256" key="2">
    <source>
        <dbReference type="ARBA" id="ARBA00022448"/>
    </source>
</evidence>
<evidence type="ECO:0000256" key="1">
    <source>
        <dbReference type="ARBA" id="ARBA00004443"/>
    </source>
</evidence>
<keyword evidence="6" id="KW-0249">Electron transport</keyword>
<accession>A0A0F7SJD9</accession>
<dbReference type="InterPro" id="IPR011249">
    <property type="entry name" value="Metalloenz_LuxS/M16"/>
</dbReference>
<dbReference type="Gene3D" id="3.30.830.10">
    <property type="entry name" value="Metalloenzyme, LuxS/M16 peptidase-like"/>
    <property type="match status" value="2"/>
</dbReference>
<dbReference type="GO" id="GO:0005743">
    <property type="term" value="C:mitochondrial inner membrane"/>
    <property type="evidence" value="ECO:0007669"/>
    <property type="project" value="UniProtKB-SubCell"/>
</dbReference>
<evidence type="ECO:0000256" key="7">
    <source>
        <dbReference type="ARBA" id="ARBA00023128"/>
    </source>
</evidence>
<dbReference type="InterPro" id="IPR011765">
    <property type="entry name" value="Pept_M16_N"/>
</dbReference>
<dbReference type="InterPro" id="IPR050361">
    <property type="entry name" value="MPP/UQCRC_Complex"/>
</dbReference>
<keyword evidence="5" id="KW-0809">Transit peptide</keyword>
<evidence type="ECO:0000256" key="3">
    <source>
        <dbReference type="ARBA" id="ARBA00022660"/>
    </source>
</evidence>
<dbReference type="Pfam" id="PF00675">
    <property type="entry name" value="Peptidase_M16"/>
    <property type="match status" value="1"/>
</dbReference>
<evidence type="ECO:0000256" key="5">
    <source>
        <dbReference type="ARBA" id="ARBA00022946"/>
    </source>
</evidence>
<protein>
    <recommendedName>
        <fullName evidence="10">Cytochrome b-c1 complex subunit 2, mitochondrial</fullName>
    </recommendedName>
</protein>
<dbReference type="AlphaFoldDB" id="A0A0F7SJD9"/>
<reference evidence="12" key="1">
    <citation type="submission" date="2014-08" db="EMBL/GenBank/DDBJ databases">
        <authorList>
            <person name="Sharma Rahul"/>
            <person name="Thines Marco"/>
        </authorList>
    </citation>
    <scope>NUCLEOTIDE SEQUENCE</scope>
</reference>
<organism evidence="12">
    <name type="scientific">Phaffia rhodozyma</name>
    <name type="common">Yeast</name>
    <name type="synonym">Xanthophyllomyces dendrorhous</name>
    <dbReference type="NCBI Taxonomy" id="264483"/>
    <lineage>
        <taxon>Eukaryota</taxon>
        <taxon>Fungi</taxon>
        <taxon>Dikarya</taxon>
        <taxon>Basidiomycota</taxon>
        <taxon>Agaricomycotina</taxon>
        <taxon>Tremellomycetes</taxon>
        <taxon>Cystofilobasidiales</taxon>
        <taxon>Mrakiaceae</taxon>
        <taxon>Phaffia</taxon>
    </lineage>
</organism>
<evidence type="ECO:0000256" key="6">
    <source>
        <dbReference type="ARBA" id="ARBA00022982"/>
    </source>
</evidence>
<comment type="similarity">
    <text evidence="9">Belongs to the peptidase M16 family. UQCRC2/QCR2 subfamily.</text>
</comment>
<sequence>MFAQSRSVSAKVASSLGRRSIATVSELSPKVKLASVQNGSSTASLTLVLKAGSRYESAVGAANVLKNFQFKSNKSSSALSIVRGTEQLGGVLSTTLTREHLFLTAEFLKGDEDFFLKMLSTTLFPKLQLHELNESAVPISAQEAVQVASSPSTLAVEYAHRRLFRSGLGNSLYVSNAEPVVLADVKALFNGAVQDEIALIGTGIEHETLKKLAEPYFGEELSIALQEQAAANKAGALPAVKTETFNGGEERVAIDLHTLPEAKPSLVVAYGSAGAPSAEGLVIPHLLGSGSALKWSSGSAPLLEAASAVEGSTAQAFVQSYTDASVLAIVVEAEGSKRLTEVGKKVAEIVKQVSEGKVDKKTLDGAIARAKFELASKAETTVGAVELVAAEVFTGKVATLEQQFKALDAVTPASVAKAFKGFTKNKPAVVSVARLSQMAFADELGF</sequence>
<dbReference type="GO" id="GO:0046872">
    <property type="term" value="F:metal ion binding"/>
    <property type="evidence" value="ECO:0007669"/>
    <property type="project" value="InterPro"/>
</dbReference>
<dbReference type="PANTHER" id="PTHR11851">
    <property type="entry name" value="METALLOPROTEASE"/>
    <property type="match status" value="1"/>
</dbReference>
<keyword evidence="2" id="KW-0813">Transport</keyword>
<keyword evidence="8" id="KW-0472">Membrane</keyword>
<dbReference type="EMBL" id="LN483167">
    <property type="protein sequence ID" value="CDZ97107.1"/>
    <property type="molecule type" value="Genomic_DNA"/>
</dbReference>
<evidence type="ECO:0000256" key="9">
    <source>
        <dbReference type="ARBA" id="ARBA00038146"/>
    </source>
</evidence>
<keyword evidence="4" id="KW-0999">Mitochondrion inner membrane</keyword>